<evidence type="ECO:0000256" key="1">
    <source>
        <dbReference type="SAM" id="MobiDB-lite"/>
    </source>
</evidence>
<dbReference type="AlphaFoldDB" id="A0AAV7U162"/>
<dbReference type="Proteomes" id="UP001066276">
    <property type="component" value="Chromosome 3_2"/>
</dbReference>
<keyword evidence="3" id="KW-1185">Reference proteome</keyword>
<evidence type="ECO:0000313" key="3">
    <source>
        <dbReference type="Proteomes" id="UP001066276"/>
    </source>
</evidence>
<feature type="region of interest" description="Disordered" evidence="1">
    <location>
        <begin position="77"/>
        <end position="107"/>
    </location>
</feature>
<sequence>MDRKLGRKFRTPYEPGVWTISRATSTMIMAQRANETVSRNISWFRKVTFKEPQTTEPDLIYPHPEPESDILEPQCARDKALANGPGAPSSPEDTQSETQDEGHWSQT</sequence>
<gene>
    <name evidence="2" type="ORF">NDU88_007713</name>
</gene>
<dbReference type="EMBL" id="JANPWB010000006">
    <property type="protein sequence ID" value="KAJ1182525.1"/>
    <property type="molecule type" value="Genomic_DNA"/>
</dbReference>
<name>A0AAV7U162_PLEWA</name>
<accession>A0AAV7U162</accession>
<evidence type="ECO:0000313" key="2">
    <source>
        <dbReference type="EMBL" id="KAJ1182525.1"/>
    </source>
</evidence>
<reference evidence="2" key="1">
    <citation type="journal article" date="2022" name="bioRxiv">
        <title>Sequencing and chromosome-scale assembly of the giantPleurodeles waltlgenome.</title>
        <authorList>
            <person name="Brown T."/>
            <person name="Elewa A."/>
            <person name="Iarovenko S."/>
            <person name="Subramanian E."/>
            <person name="Araus A.J."/>
            <person name="Petzold A."/>
            <person name="Susuki M."/>
            <person name="Suzuki K.-i.T."/>
            <person name="Hayashi T."/>
            <person name="Toyoda A."/>
            <person name="Oliveira C."/>
            <person name="Osipova E."/>
            <person name="Leigh N.D."/>
            <person name="Simon A."/>
            <person name="Yun M.H."/>
        </authorList>
    </citation>
    <scope>NUCLEOTIDE SEQUENCE</scope>
    <source>
        <strain evidence="2">20211129_DDA</strain>
        <tissue evidence="2">Liver</tissue>
    </source>
</reference>
<protein>
    <submittedName>
        <fullName evidence="2">Uncharacterized protein</fullName>
    </submittedName>
</protein>
<proteinExistence type="predicted"/>
<comment type="caution">
    <text evidence="2">The sequence shown here is derived from an EMBL/GenBank/DDBJ whole genome shotgun (WGS) entry which is preliminary data.</text>
</comment>
<organism evidence="2 3">
    <name type="scientific">Pleurodeles waltl</name>
    <name type="common">Iberian ribbed newt</name>
    <dbReference type="NCBI Taxonomy" id="8319"/>
    <lineage>
        <taxon>Eukaryota</taxon>
        <taxon>Metazoa</taxon>
        <taxon>Chordata</taxon>
        <taxon>Craniata</taxon>
        <taxon>Vertebrata</taxon>
        <taxon>Euteleostomi</taxon>
        <taxon>Amphibia</taxon>
        <taxon>Batrachia</taxon>
        <taxon>Caudata</taxon>
        <taxon>Salamandroidea</taxon>
        <taxon>Salamandridae</taxon>
        <taxon>Pleurodelinae</taxon>
        <taxon>Pleurodeles</taxon>
    </lineage>
</organism>